<accession>A0A6A6TTQ6</accession>
<dbReference type="Pfam" id="PF00293">
    <property type="entry name" value="NUDIX"/>
    <property type="match status" value="1"/>
</dbReference>
<dbReference type="EMBL" id="MU004289">
    <property type="protein sequence ID" value="KAF2662691.1"/>
    <property type="molecule type" value="Genomic_DNA"/>
</dbReference>
<gene>
    <name evidence="2" type="ORF">K491DRAFT_700415</name>
</gene>
<dbReference type="FunFam" id="3.90.79.10:FF:000019">
    <property type="entry name" value="Thiamin pyrophosphokinase, putative"/>
    <property type="match status" value="1"/>
</dbReference>
<dbReference type="Gene3D" id="3.90.79.10">
    <property type="entry name" value="Nucleoside Triphosphate Pyrophosphohydrolase"/>
    <property type="match status" value="1"/>
</dbReference>
<dbReference type="GO" id="GO:0044715">
    <property type="term" value="F:8-oxo-dGDP phosphatase activity"/>
    <property type="evidence" value="ECO:0007669"/>
    <property type="project" value="TreeGrafter"/>
</dbReference>
<keyword evidence="3" id="KW-1185">Reference proteome</keyword>
<dbReference type="OrthoDB" id="10261522at2759"/>
<dbReference type="CDD" id="cd03676">
    <property type="entry name" value="NUDIX_Tnr3_like"/>
    <property type="match status" value="1"/>
</dbReference>
<dbReference type="PANTHER" id="PTHR13622">
    <property type="entry name" value="THIAMIN PYROPHOSPHOKINASE"/>
    <property type="match status" value="1"/>
</dbReference>
<dbReference type="PROSITE" id="PS51462">
    <property type="entry name" value="NUDIX"/>
    <property type="match status" value="1"/>
</dbReference>
<dbReference type="Proteomes" id="UP000799324">
    <property type="component" value="Unassembled WGS sequence"/>
</dbReference>
<evidence type="ECO:0000313" key="3">
    <source>
        <dbReference type="Proteomes" id="UP000799324"/>
    </source>
</evidence>
<sequence length="315" mass="35416">MARSDTFLDLVRAVDSDDDATAFYQLLLPDDDRPHGYLSFSTVEKMPWTKDFQVQHEIPRSVRVVDASNGQDTTSACNRAFAQLIEKAIESKAFHVLSKPLQEDYKILGAKYPRVQLRRSAAGLFGIASRGAHMTAFVRTDEGMKIWVSRRSEHIFTYPGMLDTTVAGGVKAEQSPFECIVQEAEEEASLPKDYIRTHVRASGVITYVSKRGEKKSGVDSGLMAPDCIYVYDIELPTTMIPKPNDDEAQGFYLWDLDKIKVAMLNREFKPNCASVMIDFFIRHGIVTDENEPDYIEIMSHLHRPLPVPTSPSSTS</sequence>
<protein>
    <recommendedName>
        <fullName evidence="1">Nudix hydrolase domain-containing protein</fullName>
    </recommendedName>
</protein>
<dbReference type="SUPFAM" id="SSF55811">
    <property type="entry name" value="Nudix"/>
    <property type="match status" value="1"/>
</dbReference>
<reference evidence="2" key="1">
    <citation type="journal article" date="2020" name="Stud. Mycol.">
        <title>101 Dothideomycetes genomes: a test case for predicting lifestyles and emergence of pathogens.</title>
        <authorList>
            <person name="Haridas S."/>
            <person name="Albert R."/>
            <person name="Binder M."/>
            <person name="Bloem J."/>
            <person name="Labutti K."/>
            <person name="Salamov A."/>
            <person name="Andreopoulos B."/>
            <person name="Baker S."/>
            <person name="Barry K."/>
            <person name="Bills G."/>
            <person name="Bluhm B."/>
            <person name="Cannon C."/>
            <person name="Castanera R."/>
            <person name="Culley D."/>
            <person name="Daum C."/>
            <person name="Ezra D."/>
            <person name="Gonzalez J."/>
            <person name="Henrissat B."/>
            <person name="Kuo A."/>
            <person name="Liang C."/>
            <person name="Lipzen A."/>
            <person name="Lutzoni F."/>
            <person name="Magnuson J."/>
            <person name="Mondo S."/>
            <person name="Nolan M."/>
            <person name="Ohm R."/>
            <person name="Pangilinan J."/>
            <person name="Park H.-J."/>
            <person name="Ramirez L."/>
            <person name="Alfaro M."/>
            <person name="Sun H."/>
            <person name="Tritt A."/>
            <person name="Yoshinaga Y."/>
            <person name="Zwiers L.-H."/>
            <person name="Turgeon B."/>
            <person name="Goodwin S."/>
            <person name="Spatafora J."/>
            <person name="Crous P."/>
            <person name="Grigoriev I."/>
        </authorList>
    </citation>
    <scope>NUCLEOTIDE SEQUENCE</scope>
    <source>
        <strain evidence="2">CBS 122681</strain>
    </source>
</reference>
<name>A0A6A6TTQ6_9PLEO</name>
<evidence type="ECO:0000259" key="1">
    <source>
        <dbReference type="PROSITE" id="PS51462"/>
    </source>
</evidence>
<dbReference type="AlphaFoldDB" id="A0A6A6TTQ6"/>
<organism evidence="2 3">
    <name type="scientific">Lophiostoma macrostomum CBS 122681</name>
    <dbReference type="NCBI Taxonomy" id="1314788"/>
    <lineage>
        <taxon>Eukaryota</taxon>
        <taxon>Fungi</taxon>
        <taxon>Dikarya</taxon>
        <taxon>Ascomycota</taxon>
        <taxon>Pezizomycotina</taxon>
        <taxon>Dothideomycetes</taxon>
        <taxon>Pleosporomycetidae</taxon>
        <taxon>Pleosporales</taxon>
        <taxon>Lophiostomataceae</taxon>
        <taxon>Lophiostoma</taxon>
    </lineage>
</organism>
<dbReference type="InterPro" id="IPR015797">
    <property type="entry name" value="NUDIX_hydrolase-like_dom_sf"/>
</dbReference>
<evidence type="ECO:0000313" key="2">
    <source>
        <dbReference type="EMBL" id="KAF2662691.1"/>
    </source>
</evidence>
<dbReference type="PANTHER" id="PTHR13622:SF8">
    <property type="entry name" value="THIAMIN PYROPHOSPHOKINASE 1"/>
    <property type="match status" value="1"/>
</dbReference>
<dbReference type="InterPro" id="IPR000086">
    <property type="entry name" value="NUDIX_hydrolase_dom"/>
</dbReference>
<proteinExistence type="predicted"/>
<feature type="domain" description="Nudix hydrolase" evidence="1">
    <location>
        <begin position="129"/>
        <end position="278"/>
    </location>
</feature>